<reference evidence="2 3" key="1">
    <citation type="journal article" date="2020" name="Microorganisms">
        <title>Osmotic Adaptation and Compatible Solute Biosynthesis of Phototrophic Bacteria as Revealed from Genome Analyses.</title>
        <authorList>
            <person name="Imhoff J.F."/>
            <person name="Rahn T."/>
            <person name="Kunzel S."/>
            <person name="Keller A."/>
            <person name="Neulinger S.C."/>
        </authorList>
    </citation>
    <scope>NUCLEOTIDE SEQUENCE [LARGE SCALE GENOMIC DNA]</scope>
    <source>
        <strain evidence="2 3">DSM 25653</strain>
    </source>
</reference>
<dbReference type="Proteomes" id="UP001138768">
    <property type="component" value="Unassembled WGS sequence"/>
</dbReference>
<dbReference type="NCBIfam" id="TIGR01509">
    <property type="entry name" value="HAD-SF-IA-v3"/>
    <property type="match status" value="1"/>
</dbReference>
<dbReference type="PANTHER" id="PTHR43316:SF3">
    <property type="entry name" value="HALOACID DEHALOGENASE, TYPE II (AFU_ORTHOLOGUE AFUA_2G07750)-RELATED"/>
    <property type="match status" value="1"/>
</dbReference>
<proteinExistence type="predicted"/>
<dbReference type="NCBIfam" id="TIGR01549">
    <property type="entry name" value="HAD-SF-IA-v1"/>
    <property type="match status" value="1"/>
</dbReference>
<dbReference type="SUPFAM" id="SSF56784">
    <property type="entry name" value="HAD-like"/>
    <property type="match status" value="1"/>
</dbReference>
<keyword evidence="3" id="KW-1185">Reference proteome</keyword>
<dbReference type="RefSeq" id="WP_200243337.1">
    <property type="nucleotide sequence ID" value="NZ_NRRY01000014.1"/>
</dbReference>
<dbReference type="InterPro" id="IPR006439">
    <property type="entry name" value="HAD-SF_hydro_IA"/>
</dbReference>
<name>A0A9X1B4L0_9GAMM</name>
<protein>
    <submittedName>
        <fullName evidence="2">Haloacid dehalogenase</fullName>
    </submittedName>
</protein>
<organism evidence="2 3">
    <name type="scientific">Lamprobacter modestohalophilus</name>
    <dbReference type="NCBI Taxonomy" id="1064514"/>
    <lineage>
        <taxon>Bacteria</taxon>
        <taxon>Pseudomonadati</taxon>
        <taxon>Pseudomonadota</taxon>
        <taxon>Gammaproteobacteria</taxon>
        <taxon>Chromatiales</taxon>
        <taxon>Chromatiaceae</taxon>
        <taxon>Lamprobacter</taxon>
    </lineage>
</organism>
<dbReference type="AlphaFoldDB" id="A0A9X1B4L0"/>
<accession>A0A9X1B4L0</accession>
<dbReference type="SFLD" id="SFLDS00003">
    <property type="entry name" value="Haloacid_Dehalogenase"/>
    <property type="match status" value="1"/>
</dbReference>
<evidence type="ECO:0000256" key="1">
    <source>
        <dbReference type="ARBA" id="ARBA00022801"/>
    </source>
</evidence>
<dbReference type="InterPro" id="IPR036412">
    <property type="entry name" value="HAD-like_sf"/>
</dbReference>
<dbReference type="GO" id="GO:0016787">
    <property type="term" value="F:hydrolase activity"/>
    <property type="evidence" value="ECO:0007669"/>
    <property type="project" value="UniProtKB-KW"/>
</dbReference>
<sequence length="240" mass="26545">MSAWHHLRLITIDLDDTVWPCAPVIQAAEAAHYAWLAAQAPRLVEQHDLDSLRACRRVLMQTRPDIAHDVTALRHASLLSLLIELDYSEQQATELAQGALSAFREARNQVEPYPDVTPVLTRLRRRCQLVAVTNGNAEIQHTPLRDTFHHCLTAADAGAAKPDPALFELAMRWADATPAQTLHIGDDPALDVEAARSMGLAAIWVNRTGRAWPPELQPPLLEVSELSAFETWLGLGEAAR</sequence>
<dbReference type="PRINTS" id="PR00413">
    <property type="entry name" value="HADHALOGNASE"/>
</dbReference>
<keyword evidence="1" id="KW-0378">Hydrolase</keyword>
<evidence type="ECO:0000313" key="2">
    <source>
        <dbReference type="EMBL" id="MBK1618856.1"/>
    </source>
</evidence>
<evidence type="ECO:0000313" key="3">
    <source>
        <dbReference type="Proteomes" id="UP001138768"/>
    </source>
</evidence>
<comment type="caution">
    <text evidence="2">The sequence shown here is derived from an EMBL/GenBank/DDBJ whole genome shotgun (WGS) entry which is preliminary data.</text>
</comment>
<dbReference type="Gene3D" id="1.20.120.1600">
    <property type="match status" value="1"/>
</dbReference>
<gene>
    <name evidence="2" type="ORF">CKO42_10510</name>
</gene>
<dbReference type="InterPro" id="IPR023214">
    <property type="entry name" value="HAD_sf"/>
</dbReference>
<dbReference type="PANTHER" id="PTHR43316">
    <property type="entry name" value="HYDROLASE, HALOACID DELAHOGENASE-RELATED"/>
    <property type="match status" value="1"/>
</dbReference>
<dbReference type="Pfam" id="PF00702">
    <property type="entry name" value="Hydrolase"/>
    <property type="match status" value="1"/>
</dbReference>
<dbReference type="EMBL" id="NRRY01000014">
    <property type="protein sequence ID" value="MBK1618856.1"/>
    <property type="molecule type" value="Genomic_DNA"/>
</dbReference>
<dbReference type="InterPro" id="IPR051540">
    <property type="entry name" value="S-2-haloacid_dehalogenase"/>
</dbReference>
<dbReference type="Gene3D" id="3.40.50.1000">
    <property type="entry name" value="HAD superfamily/HAD-like"/>
    <property type="match status" value="1"/>
</dbReference>
<dbReference type="SFLD" id="SFLDG01129">
    <property type="entry name" value="C1.5:_HAD__Beta-PGM__Phosphata"/>
    <property type="match status" value="1"/>
</dbReference>